<dbReference type="InterPro" id="IPR023631">
    <property type="entry name" value="Amidase_dom"/>
</dbReference>
<dbReference type="SUPFAM" id="SSF75304">
    <property type="entry name" value="Amidase signature (AS) enzymes"/>
    <property type="match status" value="1"/>
</dbReference>
<keyword evidence="6" id="KW-1185">Reference proteome</keyword>
<evidence type="ECO:0000313" key="6">
    <source>
        <dbReference type="Proteomes" id="UP001578633"/>
    </source>
</evidence>
<protein>
    <recommendedName>
        <fullName evidence="4">Amidase domain-containing protein</fullName>
    </recommendedName>
</protein>
<dbReference type="PANTHER" id="PTHR46072:SF2">
    <property type="entry name" value="AMIDASE (EUROFUNG)"/>
    <property type="match status" value="1"/>
</dbReference>
<dbReference type="Proteomes" id="UP001578633">
    <property type="component" value="Chromosome 6"/>
</dbReference>
<feature type="region of interest" description="Disordered" evidence="3">
    <location>
        <begin position="30"/>
        <end position="52"/>
    </location>
</feature>
<evidence type="ECO:0000256" key="1">
    <source>
        <dbReference type="ARBA" id="ARBA00009199"/>
    </source>
</evidence>
<evidence type="ECO:0000256" key="2">
    <source>
        <dbReference type="ARBA" id="ARBA00022801"/>
    </source>
</evidence>
<dbReference type="Pfam" id="PF01425">
    <property type="entry name" value="Amidase"/>
    <property type="match status" value="1"/>
</dbReference>
<evidence type="ECO:0000313" key="5">
    <source>
        <dbReference type="EMBL" id="KAL1795237.1"/>
    </source>
</evidence>
<dbReference type="PIRSF" id="PIRSF001221">
    <property type="entry name" value="Amidase_fungi"/>
    <property type="match status" value="1"/>
</dbReference>
<accession>A0ABR3UGB8</accession>
<keyword evidence="2" id="KW-0378">Hydrolase</keyword>
<organism evidence="5 6">
    <name type="scientific">Alternaria dauci</name>
    <dbReference type="NCBI Taxonomy" id="48095"/>
    <lineage>
        <taxon>Eukaryota</taxon>
        <taxon>Fungi</taxon>
        <taxon>Dikarya</taxon>
        <taxon>Ascomycota</taxon>
        <taxon>Pezizomycotina</taxon>
        <taxon>Dothideomycetes</taxon>
        <taxon>Pleosporomycetidae</taxon>
        <taxon>Pleosporales</taxon>
        <taxon>Pleosporineae</taxon>
        <taxon>Pleosporaceae</taxon>
        <taxon>Alternaria</taxon>
        <taxon>Alternaria sect. Porri</taxon>
    </lineage>
</organism>
<evidence type="ECO:0000259" key="4">
    <source>
        <dbReference type="Pfam" id="PF01425"/>
    </source>
</evidence>
<dbReference type="Gene3D" id="3.90.1300.10">
    <property type="entry name" value="Amidase signature (AS) domain"/>
    <property type="match status" value="1"/>
</dbReference>
<comment type="caution">
    <text evidence="5">The sequence shown here is derived from an EMBL/GenBank/DDBJ whole genome shotgun (WGS) entry which is preliminary data.</text>
</comment>
<evidence type="ECO:0000256" key="3">
    <source>
        <dbReference type="SAM" id="MobiDB-lite"/>
    </source>
</evidence>
<dbReference type="InterPro" id="IPR036928">
    <property type="entry name" value="AS_sf"/>
</dbReference>
<proteinExistence type="inferred from homology"/>
<comment type="similarity">
    <text evidence="1">Belongs to the amidase family.</text>
</comment>
<feature type="compositionally biased region" description="Polar residues" evidence="3">
    <location>
        <begin position="36"/>
        <end position="52"/>
    </location>
</feature>
<dbReference type="GeneID" id="96087375"/>
<sequence length="536" mass="58814">MTAAEMPQWLQTATKKQTTRDAAIQRFTDAHAVPTEQPNGNHQPRGGQTSTAIDDAQSIPKAIVSRAVTASQLLSAYIIRLTEILFDDAIQQAEALDSYFRETGQLVGPLHGVPMTLKDQFDVKGYDSTLGYVGRAFKPAQQDCVLVSLLKKMGAVIVAKSNLPQSIMWCETDNPLWGLTVHPKNPDFTSGGSTGGEAALLSLQGTVVGWGTDIGGSVRIPSHMNGLYALKPSSTRLPYQGVSVSTDGQEHVPSVIGPMARNMNSLTAVTKAVIDARPWEEDPKCCPVPWRSEAYEDARSKPLVVAIMRDDGVVKCHPPIARVLNEVASKLEEAGHEVISWAPGRLHQECIDIMDQYYTADGGEDIRRDVAAGGEPFIPHVEALVNKGKAISVYDYWQLNRKKLELQKRYLDLWNSTKSANSGKSIDVLLTPVMPHSAVPHRKCKWVGYTKVFNFVDYPAVVLPAGQVSKEFDGEAAKRMSEYEPRNALDNWNWQTFDLEGMEGMPIGVQVVARRLQEEKALGVAAAIDDILKKQA</sequence>
<dbReference type="RefSeq" id="XP_069305821.1">
    <property type="nucleotide sequence ID" value="XM_069453250.1"/>
</dbReference>
<reference evidence="5 6" key="1">
    <citation type="submission" date="2024-09" db="EMBL/GenBank/DDBJ databases">
        <title>T2T genomes of carrot and Alternaria dauci and their utility for understanding host-pathogen interaction during carrot leaf blight disease.</title>
        <authorList>
            <person name="Liu W."/>
            <person name="Xu S."/>
            <person name="Ou C."/>
            <person name="Liu X."/>
            <person name="Zhuang F."/>
            <person name="Deng X.W."/>
        </authorList>
    </citation>
    <scope>NUCLEOTIDE SEQUENCE [LARGE SCALE GENOMIC DNA]</scope>
    <source>
        <strain evidence="5 6">A2016</strain>
    </source>
</reference>
<gene>
    <name evidence="5" type="ORF">ACET3X_007053</name>
</gene>
<feature type="domain" description="Amidase" evidence="4">
    <location>
        <begin position="81"/>
        <end position="521"/>
    </location>
</feature>
<dbReference type="PANTHER" id="PTHR46072">
    <property type="entry name" value="AMIDASE-RELATED-RELATED"/>
    <property type="match status" value="1"/>
</dbReference>
<name>A0ABR3UGB8_9PLEO</name>
<dbReference type="EMBL" id="JBHGVX010000006">
    <property type="protein sequence ID" value="KAL1795237.1"/>
    <property type="molecule type" value="Genomic_DNA"/>
</dbReference>